<keyword evidence="2" id="KW-0677">Repeat</keyword>
<accession>A0A3M7Q509</accession>
<dbReference type="Proteomes" id="UP000276133">
    <property type="component" value="Unassembled WGS sequence"/>
</dbReference>
<dbReference type="AlphaFoldDB" id="A0A3M7Q509"/>
<feature type="non-terminal residue" evidence="8">
    <location>
        <position position="628"/>
    </location>
</feature>
<protein>
    <submittedName>
        <fullName evidence="8">Tripartite motif-containing 2-like isoform X1</fullName>
    </submittedName>
</protein>
<dbReference type="GO" id="GO:0008270">
    <property type="term" value="F:zinc ion binding"/>
    <property type="evidence" value="ECO:0007669"/>
    <property type="project" value="UniProtKB-KW"/>
</dbReference>
<keyword evidence="3" id="KW-0863">Zinc-finger</keyword>
<feature type="region of interest" description="Disordered" evidence="7">
    <location>
        <begin position="368"/>
        <end position="403"/>
    </location>
</feature>
<feature type="region of interest" description="Disordered" evidence="7">
    <location>
        <begin position="316"/>
        <end position="348"/>
    </location>
</feature>
<evidence type="ECO:0000256" key="1">
    <source>
        <dbReference type="ARBA" id="ARBA00022723"/>
    </source>
</evidence>
<feature type="repeat" description="NHL" evidence="6">
    <location>
        <begin position="517"/>
        <end position="560"/>
    </location>
</feature>
<dbReference type="OrthoDB" id="342730at2759"/>
<dbReference type="PANTHER" id="PTHR24104">
    <property type="entry name" value="E3 UBIQUITIN-PROTEIN LIGASE NHLRC1-RELATED"/>
    <property type="match status" value="1"/>
</dbReference>
<dbReference type="SMART" id="SM00557">
    <property type="entry name" value="IG_FLMN"/>
    <property type="match status" value="1"/>
</dbReference>
<feature type="repeat" description="NHL" evidence="6">
    <location>
        <begin position="426"/>
        <end position="468"/>
    </location>
</feature>
<evidence type="ECO:0000256" key="5">
    <source>
        <dbReference type="PROSITE-ProRule" id="PRU00087"/>
    </source>
</evidence>
<dbReference type="SUPFAM" id="SSF101898">
    <property type="entry name" value="NHL repeat"/>
    <property type="match status" value="1"/>
</dbReference>
<name>A0A3M7Q509_BRAPC</name>
<gene>
    <name evidence="8" type="ORF">BpHYR1_007802</name>
</gene>
<evidence type="ECO:0000256" key="7">
    <source>
        <dbReference type="SAM" id="MobiDB-lite"/>
    </source>
</evidence>
<comment type="caution">
    <text evidence="8">The sequence shown here is derived from an EMBL/GenBank/DDBJ whole genome shotgun (WGS) entry which is preliminary data.</text>
</comment>
<sequence>MSHYEEKNLAGLENVDPLMDPYLDTEMNSSKKSDLLEKLLLNYKKIELKIFESFDLLHRMLEDRQKNLLDSLNSAFNDKKIHIENNIETLAPDLDTELFDFVPQDSINIIEHLKLSGVNTRLINSEYSNFNRIKNINLFDVINNFGKLLIKSWENNLTSLEYSISGRGLKQCYVNEEQYFSLKFKTKDGISPCKNHLSLLDIFIVRSEVEARLISTTKRPNEIQGKVFSSKKNVTKPEKVDCECKLECLSDGVYEVKYKLNKKGNYSLNIMVNKKHVANSPYKLVCLDKNFRKPEPARSSTPIKSLSSNSIKTFQGKENKLKVKPSEPKFSSILSGKKSSSSNPLLPNNSIRKSSMFLNVPKANQSSTFSLSKKADSKSISSNDDSLMSSVPSVLSDSLSNPTSPRLSKLNLANFSELNKEEDDFLFQIGQRGRHSSEFMNPQAVCATNDSIYVTDSNNQKIDVFSHGGEFKFSMTTTGASNTKIVKRPCGIVSGPGKKILVVDYELKCVNVFEENGKFVKKICHGKLLGPKGICLNKACDNQIIVADAKANSVCVFDSSGKFLQKFGHAGSKNENFAGPQYVACMSNGDICVSDFYNHCIKIFDSSGSFKFCFGSNGSEQGQFNGPT</sequence>
<feature type="compositionally biased region" description="Low complexity" evidence="7">
    <location>
        <begin position="331"/>
        <end position="348"/>
    </location>
</feature>
<dbReference type="STRING" id="10195.A0A3M7Q509"/>
<dbReference type="PROSITE" id="PS50194">
    <property type="entry name" value="FILAMIN_REPEAT"/>
    <property type="match status" value="1"/>
</dbReference>
<feature type="repeat" description="NHL" evidence="6">
    <location>
        <begin position="564"/>
        <end position="607"/>
    </location>
</feature>
<feature type="compositionally biased region" description="Basic and acidic residues" evidence="7">
    <location>
        <begin position="316"/>
        <end position="327"/>
    </location>
</feature>
<evidence type="ECO:0000256" key="3">
    <source>
        <dbReference type="ARBA" id="ARBA00022771"/>
    </source>
</evidence>
<dbReference type="GO" id="GO:0061630">
    <property type="term" value="F:ubiquitin protein ligase activity"/>
    <property type="evidence" value="ECO:0007669"/>
    <property type="project" value="TreeGrafter"/>
</dbReference>
<evidence type="ECO:0000256" key="4">
    <source>
        <dbReference type="ARBA" id="ARBA00022833"/>
    </source>
</evidence>
<dbReference type="InterPro" id="IPR014756">
    <property type="entry name" value="Ig_E-set"/>
</dbReference>
<dbReference type="PROSITE" id="PS51125">
    <property type="entry name" value="NHL"/>
    <property type="match status" value="3"/>
</dbReference>
<feature type="compositionally biased region" description="Low complexity" evidence="7">
    <location>
        <begin position="378"/>
        <end position="400"/>
    </location>
</feature>
<dbReference type="InterPro" id="IPR011042">
    <property type="entry name" value="6-blade_b-propeller_TolB-like"/>
</dbReference>
<dbReference type="Pfam" id="PF01436">
    <property type="entry name" value="NHL"/>
    <property type="match status" value="1"/>
</dbReference>
<dbReference type="InterPro" id="IPR001258">
    <property type="entry name" value="NHL_repeat"/>
</dbReference>
<organism evidence="8 9">
    <name type="scientific">Brachionus plicatilis</name>
    <name type="common">Marine rotifer</name>
    <name type="synonym">Brachionus muelleri</name>
    <dbReference type="NCBI Taxonomy" id="10195"/>
    <lineage>
        <taxon>Eukaryota</taxon>
        <taxon>Metazoa</taxon>
        <taxon>Spiralia</taxon>
        <taxon>Gnathifera</taxon>
        <taxon>Rotifera</taxon>
        <taxon>Eurotatoria</taxon>
        <taxon>Monogononta</taxon>
        <taxon>Pseudotrocha</taxon>
        <taxon>Ploima</taxon>
        <taxon>Brachionidae</taxon>
        <taxon>Brachionus</taxon>
    </lineage>
</organism>
<feature type="repeat" description="Filamin" evidence="5">
    <location>
        <begin position="234"/>
        <end position="286"/>
    </location>
</feature>
<keyword evidence="1" id="KW-0479">Metal-binding</keyword>
<keyword evidence="4" id="KW-0862">Zinc</keyword>
<dbReference type="InterPro" id="IPR013783">
    <property type="entry name" value="Ig-like_fold"/>
</dbReference>
<dbReference type="InterPro" id="IPR001298">
    <property type="entry name" value="Filamin/ABP280_rpt"/>
</dbReference>
<dbReference type="Gene3D" id="2.60.40.10">
    <property type="entry name" value="Immunoglobulins"/>
    <property type="match status" value="1"/>
</dbReference>
<evidence type="ECO:0000256" key="2">
    <source>
        <dbReference type="ARBA" id="ARBA00022737"/>
    </source>
</evidence>
<dbReference type="InterPro" id="IPR050952">
    <property type="entry name" value="TRIM-NHL_E3_ligases"/>
</dbReference>
<dbReference type="Pfam" id="PF00630">
    <property type="entry name" value="Filamin"/>
    <property type="match status" value="1"/>
</dbReference>
<dbReference type="InterPro" id="IPR017868">
    <property type="entry name" value="Filamin/ABP280_repeat-like"/>
</dbReference>
<dbReference type="EMBL" id="REGN01007512">
    <property type="protein sequence ID" value="RNA06035.1"/>
    <property type="molecule type" value="Genomic_DNA"/>
</dbReference>
<dbReference type="GO" id="GO:0043161">
    <property type="term" value="P:proteasome-mediated ubiquitin-dependent protein catabolic process"/>
    <property type="evidence" value="ECO:0007669"/>
    <property type="project" value="TreeGrafter"/>
</dbReference>
<evidence type="ECO:0000256" key="6">
    <source>
        <dbReference type="PROSITE-ProRule" id="PRU00504"/>
    </source>
</evidence>
<dbReference type="Gene3D" id="2.120.10.30">
    <property type="entry name" value="TolB, C-terminal domain"/>
    <property type="match status" value="2"/>
</dbReference>
<keyword evidence="9" id="KW-1185">Reference proteome</keyword>
<reference evidence="8 9" key="1">
    <citation type="journal article" date="2018" name="Sci. Rep.">
        <title>Genomic signatures of local adaptation to the degree of environmental predictability in rotifers.</title>
        <authorList>
            <person name="Franch-Gras L."/>
            <person name="Hahn C."/>
            <person name="Garcia-Roger E.M."/>
            <person name="Carmona M.J."/>
            <person name="Serra M."/>
            <person name="Gomez A."/>
        </authorList>
    </citation>
    <scope>NUCLEOTIDE SEQUENCE [LARGE SCALE GENOMIC DNA]</scope>
    <source>
        <strain evidence="8">HYR1</strain>
    </source>
</reference>
<evidence type="ECO:0000313" key="8">
    <source>
        <dbReference type="EMBL" id="RNA06035.1"/>
    </source>
</evidence>
<dbReference type="GO" id="GO:0000209">
    <property type="term" value="P:protein polyubiquitination"/>
    <property type="evidence" value="ECO:0007669"/>
    <property type="project" value="TreeGrafter"/>
</dbReference>
<evidence type="ECO:0000313" key="9">
    <source>
        <dbReference type="Proteomes" id="UP000276133"/>
    </source>
</evidence>
<proteinExistence type="predicted"/>
<dbReference type="SUPFAM" id="SSF81296">
    <property type="entry name" value="E set domains"/>
    <property type="match status" value="1"/>
</dbReference>
<dbReference type="PANTHER" id="PTHR24104:SF57">
    <property type="entry name" value="BEE-MILK PROTEIN"/>
    <property type="match status" value="1"/>
</dbReference>